<feature type="compositionally biased region" description="Basic residues" evidence="1">
    <location>
        <begin position="22"/>
        <end position="31"/>
    </location>
</feature>
<keyword evidence="3" id="KW-1185">Reference proteome</keyword>
<dbReference type="Proteomes" id="UP001221898">
    <property type="component" value="Unassembled WGS sequence"/>
</dbReference>
<evidence type="ECO:0000313" key="2">
    <source>
        <dbReference type="EMBL" id="KAJ8396369.1"/>
    </source>
</evidence>
<evidence type="ECO:0000256" key="1">
    <source>
        <dbReference type="SAM" id="MobiDB-lite"/>
    </source>
</evidence>
<dbReference type="AlphaFoldDB" id="A0AAD7S5P1"/>
<proteinExistence type="predicted"/>
<dbReference type="EMBL" id="JAINUG010000107">
    <property type="protein sequence ID" value="KAJ8396369.1"/>
    <property type="molecule type" value="Genomic_DNA"/>
</dbReference>
<sequence>MPRWSSVRAPRGGCEAAAGRSHGSKGVRKHITATQSTGAQEQTGPAPGATRIDEEIRGRYSLKRTKEAVPIALAGRSIER</sequence>
<accession>A0AAD7S5P1</accession>
<name>A0AAD7S5P1_9TELE</name>
<evidence type="ECO:0000313" key="3">
    <source>
        <dbReference type="Proteomes" id="UP001221898"/>
    </source>
</evidence>
<protein>
    <submittedName>
        <fullName evidence="2">Uncharacterized protein</fullName>
    </submittedName>
</protein>
<gene>
    <name evidence="2" type="ORF">AAFF_G00019460</name>
</gene>
<organism evidence="2 3">
    <name type="scientific">Aldrovandia affinis</name>
    <dbReference type="NCBI Taxonomy" id="143900"/>
    <lineage>
        <taxon>Eukaryota</taxon>
        <taxon>Metazoa</taxon>
        <taxon>Chordata</taxon>
        <taxon>Craniata</taxon>
        <taxon>Vertebrata</taxon>
        <taxon>Euteleostomi</taxon>
        <taxon>Actinopterygii</taxon>
        <taxon>Neopterygii</taxon>
        <taxon>Teleostei</taxon>
        <taxon>Notacanthiformes</taxon>
        <taxon>Halosauridae</taxon>
        <taxon>Aldrovandia</taxon>
    </lineage>
</organism>
<reference evidence="2" key="1">
    <citation type="journal article" date="2023" name="Science">
        <title>Genome structures resolve the early diversification of teleost fishes.</title>
        <authorList>
            <person name="Parey E."/>
            <person name="Louis A."/>
            <person name="Montfort J."/>
            <person name="Bouchez O."/>
            <person name="Roques C."/>
            <person name="Iampietro C."/>
            <person name="Lluch J."/>
            <person name="Castinel A."/>
            <person name="Donnadieu C."/>
            <person name="Desvignes T."/>
            <person name="Floi Bucao C."/>
            <person name="Jouanno E."/>
            <person name="Wen M."/>
            <person name="Mejri S."/>
            <person name="Dirks R."/>
            <person name="Jansen H."/>
            <person name="Henkel C."/>
            <person name="Chen W.J."/>
            <person name="Zahm M."/>
            <person name="Cabau C."/>
            <person name="Klopp C."/>
            <person name="Thompson A.W."/>
            <person name="Robinson-Rechavi M."/>
            <person name="Braasch I."/>
            <person name="Lecointre G."/>
            <person name="Bobe J."/>
            <person name="Postlethwait J.H."/>
            <person name="Berthelot C."/>
            <person name="Roest Crollius H."/>
            <person name="Guiguen Y."/>
        </authorList>
    </citation>
    <scope>NUCLEOTIDE SEQUENCE</scope>
    <source>
        <strain evidence="2">NC1722</strain>
    </source>
</reference>
<comment type="caution">
    <text evidence="2">The sequence shown here is derived from an EMBL/GenBank/DDBJ whole genome shotgun (WGS) entry which is preliminary data.</text>
</comment>
<feature type="compositionally biased region" description="Polar residues" evidence="1">
    <location>
        <begin position="32"/>
        <end position="43"/>
    </location>
</feature>
<feature type="region of interest" description="Disordered" evidence="1">
    <location>
        <begin position="1"/>
        <end position="50"/>
    </location>
</feature>